<dbReference type="Pfam" id="PF05190">
    <property type="entry name" value="MutS_IV"/>
    <property type="match status" value="1"/>
</dbReference>
<dbReference type="InterPro" id="IPR007695">
    <property type="entry name" value="DNA_mismatch_repair_MutS-lik_N"/>
</dbReference>
<dbReference type="GO" id="GO:0006298">
    <property type="term" value="P:mismatch repair"/>
    <property type="evidence" value="ECO:0007669"/>
    <property type="project" value="InterPro"/>
</dbReference>
<dbReference type="InterPro" id="IPR027417">
    <property type="entry name" value="P-loop_NTPase"/>
</dbReference>
<evidence type="ECO:0000313" key="7">
    <source>
        <dbReference type="Proteomes" id="UP000016927"/>
    </source>
</evidence>
<evidence type="ECO:0000256" key="3">
    <source>
        <dbReference type="ARBA" id="ARBA00022840"/>
    </source>
</evidence>
<dbReference type="PANTHER" id="PTHR11361:SF146">
    <property type="entry name" value="DNA MISMATCH REPAIR PROTEINS MUTS FAMILY DOMAIN-CONTAINING PROTEIN"/>
    <property type="match status" value="1"/>
</dbReference>
<evidence type="ECO:0000313" key="6">
    <source>
        <dbReference type="EMBL" id="EOB11713.1"/>
    </source>
</evidence>
<dbReference type="InterPro" id="IPR000432">
    <property type="entry name" value="DNA_mismatch_repair_MutS_C"/>
</dbReference>
<keyword evidence="2" id="KW-0227">DNA damage</keyword>
<dbReference type="SUPFAM" id="SSF48334">
    <property type="entry name" value="DNA repair protein MutS, domain III"/>
    <property type="match status" value="1"/>
</dbReference>
<feature type="non-terminal residue" evidence="6">
    <location>
        <position position="788"/>
    </location>
</feature>
<dbReference type="SUPFAM" id="SSF55271">
    <property type="entry name" value="DNA repair protein MutS, domain I"/>
    <property type="match status" value="1"/>
</dbReference>
<dbReference type="SMART" id="SM00534">
    <property type="entry name" value="MUTSac"/>
    <property type="match status" value="1"/>
</dbReference>
<dbReference type="PANTHER" id="PTHR11361">
    <property type="entry name" value="DNA MISMATCH REPAIR PROTEIN MUTS FAMILY MEMBER"/>
    <property type="match status" value="1"/>
</dbReference>
<dbReference type="Pfam" id="PF00488">
    <property type="entry name" value="MutS_V"/>
    <property type="match status" value="1"/>
</dbReference>
<proteinExistence type="predicted"/>
<dbReference type="OrthoDB" id="10252754at2759"/>
<reference evidence="6 7" key="1">
    <citation type="journal article" date="2013" name="BMC Genomics">
        <title>Comparative genomics of parasitic silkworm microsporidia reveal an association between genome expansion and host adaptation.</title>
        <authorList>
            <person name="Pan G."/>
            <person name="Xu J."/>
            <person name="Li T."/>
            <person name="Xia Q."/>
            <person name="Liu S.L."/>
            <person name="Zhang G."/>
            <person name="Li S."/>
            <person name="Li C."/>
            <person name="Liu H."/>
            <person name="Yang L."/>
            <person name="Liu T."/>
            <person name="Zhang X."/>
            <person name="Wu Z."/>
            <person name="Fan W."/>
            <person name="Dang X."/>
            <person name="Xiang H."/>
            <person name="Tao M."/>
            <person name="Li Y."/>
            <person name="Hu J."/>
            <person name="Li Z."/>
            <person name="Lin L."/>
            <person name="Luo J."/>
            <person name="Geng L."/>
            <person name="Wang L."/>
            <person name="Long M."/>
            <person name="Wan Y."/>
            <person name="He N."/>
            <person name="Zhang Z."/>
            <person name="Lu C."/>
            <person name="Keeling P.J."/>
            <person name="Wang J."/>
            <person name="Xiang Z."/>
            <person name="Zhou Z."/>
        </authorList>
    </citation>
    <scope>NUCLEOTIDE SEQUENCE [LARGE SCALE GENOMIC DNA]</scope>
    <source>
        <strain evidence="7">CQ1 / CVCC 102059</strain>
    </source>
</reference>
<evidence type="ECO:0000259" key="5">
    <source>
        <dbReference type="PROSITE" id="PS00486"/>
    </source>
</evidence>
<keyword evidence="7" id="KW-1185">Reference proteome</keyword>
<accession>R0MG20</accession>
<dbReference type="Proteomes" id="UP000016927">
    <property type="component" value="Unassembled WGS sequence"/>
</dbReference>
<dbReference type="InterPro" id="IPR017261">
    <property type="entry name" value="DNA_mismatch_repair_MutS/MSH"/>
</dbReference>
<dbReference type="VEuPathDB" id="MicrosporidiaDB:NBO_927g0001"/>
<feature type="domain" description="DNA mismatch repair proteins mutS family" evidence="5">
    <location>
        <begin position="675"/>
        <end position="691"/>
    </location>
</feature>
<dbReference type="Gene3D" id="3.40.50.300">
    <property type="entry name" value="P-loop containing nucleotide triphosphate hydrolases"/>
    <property type="match status" value="1"/>
</dbReference>
<dbReference type="PIRSF" id="PIRSF037677">
    <property type="entry name" value="DNA_mis_repair_Msh6"/>
    <property type="match status" value="1"/>
</dbReference>
<dbReference type="InterPro" id="IPR007861">
    <property type="entry name" value="DNA_mismatch_repair_MutS_clamp"/>
</dbReference>
<evidence type="ECO:0000256" key="2">
    <source>
        <dbReference type="ARBA" id="ARBA00022763"/>
    </source>
</evidence>
<dbReference type="HOGENOM" id="CLU_002472_3_1_1"/>
<dbReference type="Pfam" id="PF01624">
    <property type="entry name" value="MutS_I"/>
    <property type="match status" value="1"/>
</dbReference>
<keyword evidence="1" id="KW-0547">Nucleotide-binding</keyword>
<dbReference type="GO" id="GO:0030983">
    <property type="term" value="F:mismatched DNA binding"/>
    <property type="evidence" value="ECO:0007669"/>
    <property type="project" value="InterPro"/>
</dbReference>
<dbReference type="STRING" id="578461.R0MG20"/>
<dbReference type="SMART" id="SM00533">
    <property type="entry name" value="MUTSd"/>
    <property type="match status" value="1"/>
</dbReference>
<keyword evidence="3" id="KW-0067">ATP-binding</keyword>
<dbReference type="InterPro" id="IPR007696">
    <property type="entry name" value="DNA_mismatch_repair_MutS_core"/>
</dbReference>
<evidence type="ECO:0000256" key="1">
    <source>
        <dbReference type="ARBA" id="ARBA00022741"/>
    </source>
</evidence>
<dbReference type="GO" id="GO:0140664">
    <property type="term" value="F:ATP-dependent DNA damage sensor activity"/>
    <property type="evidence" value="ECO:0007669"/>
    <property type="project" value="InterPro"/>
</dbReference>
<dbReference type="SUPFAM" id="SSF52540">
    <property type="entry name" value="P-loop containing nucleoside triphosphate hydrolases"/>
    <property type="match status" value="1"/>
</dbReference>
<sequence>MKKNLFDYFNSSQEIKLDSCTPQEIKLDTASQKVNILDTATQKENLTNDDSQIYNQEKSELTVSFPSDVCKDWSSEDEKLKKKKIKNELVTKEEKDAAVPGRYEFLINVKDKYGRSIDDKDYDKSTLLITEKQLSKLTPFERQFWEIKKDYFDTIVFFKKGKFYELYEEDASISARLFDMKITERVNMRMTGFPESSYDEWAARFLDAGFKIARVEQSENAIGKQIREKGGKKDKIINRELVEVVTQGTIYDMNHIKTNHSTFLCAIRKHSLCPNLKDCKADNPNHHFSILLYDSSTFSISSSTFCDDQYFTSLRGYFYKYPIMEYLSDIKYDFGSIWVKPDNTTVVSDTKSILNEEEYLCYSMRNSMIVNFIFILIICIKNSNNDIHFKNDVSLNFNIKNNLKLRLENFLKNFKISKDEILPDKNNKDELNILIKEKETSEEKFLKFLEDQKKILKSKSINYKSVGKEIYQIEVPKDFKVPDEWYLVSKTKSTNRYYTEIITQLVKEYVEIEEKIFQSQGCLLNRAIKDLLEGSKVFEEAIFDIANLDCFISFSKFNEKNECCTPRLGDKIKFKGLTNPIYSNYIPNDYDEESRILVLTGSNMSGKSTFMRSLTLNIILFQMGMNVCASEFESPLFDRIFTRIGASDNLGRGESTFMVELLEMSSVLRYATDKSFVVVDELGRGTSIKDGKIIAKAVVNKLKKMKCRVLFSTHYHNLLKGVSSYFMDSKVVDHDLLFLYKLKKGECEDSNGIYVAKMAGVPLEIIDSAWEYRKKIFDDRNKKNCGDE</sequence>
<dbReference type="GO" id="GO:0005524">
    <property type="term" value="F:ATP binding"/>
    <property type="evidence" value="ECO:0007669"/>
    <property type="project" value="UniProtKB-KW"/>
</dbReference>
<dbReference type="Gene3D" id="3.40.1170.10">
    <property type="entry name" value="DNA repair protein MutS, domain I"/>
    <property type="match status" value="1"/>
</dbReference>
<gene>
    <name evidence="6" type="primary">MSH6</name>
    <name evidence="6" type="ORF">NBO_927g0001</name>
</gene>
<dbReference type="Gene3D" id="1.10.1420.10">
    <property type="match status" value="2"/>
</dbReference>
<dbReference type="GO" id="GO:0032301">
    <property type="term" value="C:MutSalpha complex"/>
    <property type="evidence" value="ECO:0007669"/>
    <property type="project" value="TreeGrafter"/>
</dbReference>
<dbReference type="InterPro" id="IPR036187">
    <property type="entry name" value="DNA_mismatch_repair_MutS_sf"/>
</dbReference>
<dbReference type="AlphaFoldDB" id="R0MG20"/>
<keyword evidence="4" id="KW-0238">DNA-binding</keyword>
<evidence type="ECO:0000256" key="4">
    <source>
        <dbReference type="ARBA" id="ARBA00023125"/>
    </source>
</evidence>
<organism evidence="6 7">
    <name type="scientific">Nosema bombycis (strain CQ1 / CVCC 102059)</name>
    <name type="common">Microsporidian parasite</name>
    <name type="synonym">Pebrine of silkworm</name>
    <dbReference type="NCBI Taxonomy" id="578461"/>
    <lineage>
        <taxon>Eukaryota</taxon>
        <taxon>Fungi</taxon>
        <taxon>Fungi incertae sedis</taxon>
        <taxon>Microsporidia</taxon>
        <taxon>Nosematidae</taxon>
        <taxon>Nosema</taxon>
    </lineage>
</organism>
<dbReference type="InterPro" id="IPR016151">
    <property type="entry name" value="DNA_mismatch_repair_MutS_N"/>
</dbReference>
<dbReference type="PROSITE" id="PS00486">
    <property type="entry name" value="DNA_MISMATCH_REPAIR_2"/>
    <property type="match status" value="1"/>
</dbReference>
<dbReference type="InterPro" id="IPR045076">
    <property type="entry name" value="MutS"/>
</dbReference>
<name>R0MG20_NOSB1</name>
<dbReference type="EMBL" id="KB909834">
    <property type="protein sequence ID" value="EOB11713.1"/>
    <property type="molecule type" value="Genomic_DNA"/>
</dbReference>
<protein>
    <submittedName>
        <fullName evidence="6">DNA mismatch repair protein Msh6</fullName>
    </submittedName>
</protein>